<evidence type="ECO:0000256" key="9">
    <source>
        <dbReference type="ARBA" id="ARBA00022786"/>
    </source>
</evidence>
<keyword evidence="6" id="KW-0812">Transmembrane</keyword>
<gene>
    <name evidence="14" type="ORF">K435DRAFT_880453</name>
</gene>
<dbReference type="InterPro" id="IPR013083">
    <property type="entry name" value="Znf_RING/FYVE/PHD"/>
</dbReference>
<evidence type="ECO:0000256" key="6">
    <source>
        <dbReference type="ARBA" id="ARBA00022692"/>
    </source>
</evidence>
<keyword evidence="11" id="KW-1133">Transmembrane helix</keyword>
<dbReference type="InterPro" id="IPR011016">
    <property type="entry name" value="Znf_RING-CH"/>
</dbReference>
<dbReference type="Pfam" id="PF12906">
    <property type="entry name" value="RINGv"/>
    <property type="match status" value="1"/>
</dbReference>
<comment type="catalytic activity">
    <reaction evidence="1">
        <text>S-ubiquitinyl-[E2 ubiquitin-conjugating enzyme]-L-cysteine + [acceptor protein]-L-lysine = [E2 ubiquitin-conjugating enzyme]-L-cysteine + N(6)-ubiquitinyl-[acceptor protein]-L-lysine.</text>
        <dbReference type="EC" id="2.3.2.27"/>
    </reaction>
</comment>
<evidence type="ECO:0000256" key="5">
    <source>
        <dbReference type="ARBA" id="ARBA00022679"/>
    </source>
</evidence>
<keyword evidence="5" id="KW-0808">Transferase</keyword>
<evidence type="ECO:0000256" key="7">
    <source>
        <dbReference type="ARBA" id="ARBA00022723"/>
    </source>
</evidence>
<comment type="subcellular location">
    <subcellularLocation>
        <location evidence="2">Membrane</location>
        <topology evidence="2">Multi-pass membrane protein</topology>
    </subcellularLocation>
</comment>
<dbReference type="PANTHER" id="PTHR13145">
    <property type="entry name" value="SSM4 PROTEIN"/>
    <property type="match status" value="1"/>
</dbReference>
<dbReference type="EMBL" id="ML181777">
    <property type="protein sequence ID" value="THU75626.1"/>
    <property type="molecule type" value="Genomic_DNA"/>
</dbReference>
<dbReference type="GO" id="GO:0008270">
    <property type="term" value="F:zinc ion binding"/>
    <property type="evidence" value="ECO:0007669"/>
    <property type="project" value="UniProtKB-KW"/>
</dbReference>
<comment type="pathway">
    <text evidence="3">Protein modification; protein ubiquitination.</text>
</comment>
<keyword evidence="7" id="KW-0479">Metal-binding</keyword>
<reference evidence="14 15" key="1">
    <citation type="journal article" date="2019" name="Nat. Ecol. Evol.">
        <title>Megaphylogeny resolves global patterns of mushroom evolution.</title>
        <authorList>
            <person name="Varga T."/>
            <person name="Krizsan K."/>
            <person name="Foldi C."/>
            <person name="Dima B."/>
            <person name="Sanchez-Garcia M."/>
            <person name="Sanchez-Ramirez S."/>
            <person name="Szollosi G.J."/>
            <person name="Szarkandi J.G."/>
            <person name="Papp V."/>
            <person name="Albert L."/>
            <person name="Andreopoulos W."/>
            <person name="Angelini C."/>
            <person name="Antonin V."/>
            <person name="Barry K.W."/>
            <person name="Bougher N.L."/>
            <person name="Buchanan P."/>
            <person name="Buyck B."/>
            <person name="Bense V."/>
            <person name="Catcheside P."/>
            <person name="Chovatia M."/>
            <person name="Cooper J."/>
            <person name="Damon W."/>
            <person name="Desjardin D."/>
            <person name="Finy P."/>
            <person name="Geml J."/>
            <person name="Haridas S."/>
            <person name="Hughes K."/>
            <person name="Justo A."/>
            <person name="Karasinski D."/>
            <person name="Kautmanova I."/>
            <person name="Kiss B."/>
            <person name="Kocsube S."/>
            <person name="Kotiranta H."/>
            <person name="LaButti K.M."/>
            <person name="Lechner B.E."/>
            <person name="Liimatainen K."/>
            <person name="Lipzen A."/>
            <person name="Lukacs Z."/>
            <person name="Mihaltcheva S."/>
            <person name="Morgado L.N."/>
            <person name="Niskanen T."/>
            <person name="Noordeloos M.E."/>
            <person name="Ohm R.A."/>
            <person name="Ortiz-Santana B."/>
            <person name="Ovrebo C."/>
            <person name="Racz N."/>
            <person name="Riley R."/>
            <person name="Savchenko A."/>
            <person name="Shiryaev A."/>
            <person name="Soop K."/>
            <person name="Spirin V."/>
            <person name="Szebenyi C."/>
            <person name="Tomsovsky M."/>
            <person name="Tulloss R.E."/>
            <person name="Uehling J."/>
            <person name="Grigoriev I.V."/>
            <person name="Vagvolgyi C."/>
            <person name="Papp T."/>
            <person name="Martin F.M."/>
            <person name="Miettinen O."/>
            <person name="Hibbett D.S."/>
            <person name="Nagy L.G."/>
        </authorList>
    </citation>
    <scope>NUCLEOTIDE SEQUENCE [LARGE SCALE GENOMIC DNA]</scope>
    <source>
        <strain evidence="14 15">CBS 962.96</strain>
    </source>
</reference>
<sequence length="86" mass="9886">MQEAEEQDACRICSAPGKPDQPLFYPCKCSGTIRYIHQDCLTTWLAHSKKKTCDLCKHRYAFTKVYASDMPSRLPPVLINHPLFLQ</sequence>
<evidence type="ECO:0000256" key="2">
    <source>
        <dbReference type="ARBA" id="ARBA00004141"/>
    </source>
</evidence>
<dbReference type="Proteomes" id="UP000297245">
    <property type="component" value="Unassembled WGS sequence"/>
</dbReference>
<proteinExistence type="predicted"/>
<evidence type="ECO:0000256" key="1">
    <source>
        <dbReference type="ARBA" id="ARBA00000900"/>
    </source>
</evidence>
<evidence type="ECO:0000256" key="3">
    <source>
        <dbReference type="ARBA" id="ARBA00004906"/>
    </source>
</evidence>
<keyword evidence="8" id="KW-0863">Zinc-finger</keyword>
<dbReference type="CDD" id="cd16702">
    <property type="entry name" value="RING_CH-C4HC3_MARCH6"/>
    <property type="match status" value="1"/>
</dbReference>
<dbReference type="GO" id="GO:0061630">
    <property type="term" value="F:ubiquitin protein ligase activity"/>
    <property type="evidence" value="ECO:0007669"/>
    <property type="project" value="UniProtKB-EC"/>
</dbReference>
<evidence type="ECO:0000259" key="13">
    <source>
        <dbReference type="PROSITE" id="PS51292"/>
    </source>
</evidence>
<dbReference type="PROSITE" id="PS51292">
    <property type="entry name" value="ZF_RING_CH"/>
    <property type="match status" value="1"/>
</dbReference>
<organism evidence="14 15">
    <name type="scientific">Dendrothele bispora (strain CBS 962.96)</name>
    <dbReference type="NCBI Taxonomy" id="1314807"/>
    <lineage>
        <taxon>Eukaryota</taxon>
        <taxon>Fungi</taxon>
        <taxon>Dikarya</taxon>
        <taxon>Basidiomycota</taxon>
        <taxon>Agaricomycotina</taxon>
        <taxon>Agaricomycetes</taxon>
        <taxon>Agaricomycetidae</taxon>
        <taxon>Agaricales</taxon>
        <taxon>Agaricales incertae sedis</taxon>
        <taxon>Dendrothele</taxon>
    </lineage>
</organism>
<dbReference type="SMART" id="SM00744">
    <property type="entry name" value="RINGv"/>
    <property type="match status" value="1"/>
</dbReference>
<dbReference type="AlphaFoldDB" id="A0A4S8KJG8"/>
<dbReference type="FunFam" id="3.30.40.10:FF:000287">
    <property type="entry name" value="RING finger membrane protein"/>
    <property type="match status" value="1"/>
</dbReference>
<accession>A0A4S8KJG8</accession>
<dbReference type="GO" id="GO:0036503">
    <property type="term" value="P:ERAD pathway"/>
    <property type="evidence" value="ECO:0007669"/>
    <property type="project" value="TreeGrafter"/>
</dbReference>
<name>A0A4S8KJG8_DENBC</name>
<dbReference type="SUPFAM" id="SSF57850">
    <property type="entry name" value="RING/U-box"/>
    <property type="match status" value="1"/>
</dbReference>
<dbReference type="PANTHER" id="PTHR13145:SF0">
    <property type="entry name" value="E3 UBIQUITIN-PROTEIN LIGASE MARCHF6"/>
    <property type="match status" value="1"/>
</dbReference>
<evidence type="ECO:0000256" key="10">
    <source>
        <dbReference type="ARBA" id="ARBA00022833"/>
    </source>
</evidence>
<protein>
    <recommendedName>
        <fullName evidence="4">RING-type E3 ubiquitin transferase</fullName>
        <ecNumber evidence="4">2.3.2.27</ecNumber>
    </recommendedName>
</protein>
<keyword evidence="10" id="KW-0862">Zinc</keyword>
<evidence type="ECO:0000313" key="15">
    <source>
        <dbReference type="Proteomes" id="UP000297245"/>
    </source>
</evidence>
<dbReference type="GO" id="GO:0005789">
    <property type="term" value="C:endoplasmic reticulum membrane"/>
    <property type="evidence" value="ECO:0007669"/>
    <property type="project" value="TreeGrafter"/>
</dbReference>
<evidence type="ECO:0000313" key="14">
    <source>
        <dbReference type="EMBL" id="THU75626.1"/>
    </source>
</evidence>
<evidence type="ECO:0000256" key="12">
    <source>
        <dbReference type="ARBA" id="ARBA00023136"/>
    </source>
</evidence>
<keyword evidence="9" id="KW-0833">Ubl conjugation pathway</keyword>
<evidence type="ECO:0000256" key="11">
    <source>
        <dbReference type="ARBA" id="ARBA00022989"/>
    </source>
</evidence>
<evidence type="ECO:0000256" key="4">
    <source>
        <dbReference type="ARBA" id="ARBA00012483"/>
    </source>
</evidence>
<evidence type="ECO:0000256" key="8">
    <source>
        <dbReference type="ARBA" id="ARBA00022771"/>
    </source>
</evidence>
<dbReference type="Gene3D" id="3.30.40.10">
    <property type="entry name" value="Zinc/RING finger domain, C3HC4 (zinc finger)"/>
    <property type="match status" value="1"/>
</dbReference>
<feature type="domain" description="RING-CH-type" evidence="13">
    <location>
        <begin position="2"/>
        <end position="63"/>
    </location>
</feature>
<dbReference type="EC" id="2.3.2.27" evidence="4"/>
<keyword evidence="12" id="KW-0472">Membrane</keyword>
<dbReference type="OrthoDB" id="264354at2759"/>
<keyword evidence="15" id="KW-1185">Reference proteome</keyword>